<dbReference type="InterPro" id="IPR041624">
    <property type="entry name" value="RGI_lyase"/>
</dbReference>
<evidence type="ECO:0000256" key="1">
    <source>
        <dbReference type="SAM" id="SignalP"/>
    </source>
</evidence>
<dbReference type="GO" id="GO:0016829">
    <property type="term" value="F:lyase activity"/>
    <property type="evidence" value="ECO:0007669"/>
    <property type="project" value="UniProtKB-KW"/>
</dbReference>
<protein>
    <submittedName>
        <fullName evidence="4">Rhamnogalacturonan lyase</fullName>
    </submittedName>
</protein>
<organism evidence="4 5">
    <name type="scientific">Hymenobacter negativus</name>
    <dbReference type="NCBI Taxonomy" id="2795026"/>
    <lineage>
        <taxon>Bacteria</taxon>
        <taxon>Pseudomonadati</taxon>
        <taxon>Bacteroidota</taxon>
        <taxon>Cytophagia</taxon>
        <taxon>Cytophagales</taxon>
        <taxon>Hymenobacteraceae</taxon>
        <taxon>Hymenobacter</taxon>
    </lineage>
</organism>
<reference evidence="4 5" key="1">
    <citation type="submission" date="2021-03" db="EMBL/GenBank/DDBJ databases">
        <authorList>
            <person name="Kim M.K."/>
        </authorList>
    </citation>
    <scope>NUCLEOTIDE SEQUENCE [LARGE SCALE GENOMIC DNA]</scope>
    <source>
        <strain evidence="4 5">BT442</strain>
    </source>
</reference>
<comment type="caution">
    <text evidence="4">The sequence shown here is derived from an EMBL/GenBank/DDBJ whole genome shotgun (WGS) entry which is preliminary data.</text>
</comment>
<dbReference type="InterPro" id="IPR013783">
    <property type="entry name" value="Ig-like_fold"/>
</dbReference>
<dbReference type="Pfam" id="PF18370">
    <property type="entry name" value="RGI_lyase"/>
    <property type="match status" value="1"/>
</dbReference>
<sequence length="659" mass="69823">MGPGLFYSFAMTQRFVAFLLTTGLLSARPMAAPPAAPQAQAERLGRGVVAVAQPDGKVFISWRLLTTDAPGVAFDVYRQTGKGTPIKLNAQPLTAGTNWLDEAAKKGKSGTYSVCLAGTSKAANDASATAAAWADGYLRLPLQPPPGGTVSSGSETSAYTYTANDASTADLDGDGQYEIVLKWEPTNSRDNGSNGITGPVILDAYKLNGTRLWRINLGKNIRAGAHYTQFMAYDLDGDGRAEVACKTADGTVDGQGKTLGDASKDYRSLTVPTDGLGVASARDSKYGRVLAGPEYFTVFNGLTGGALASTPYLPARGDLNGWGGIGGNGGNDSYGNRVDRFLACVAYLDGAKPSVVMCRGYYGRTVLAAWDWRGGQLTSRWVFDSKDGKSPFSGMGNHGLSVNDVDGDGKDEIVYGSMVVDDNGTGLFSTGLRHGDALHVSDFDPATPGLEAWGVHENEEKVPGYENGPGAALYAAGTGKILFSELPGQDVGRGMAADIDPRHPGAEMWTNVAELGLLSCKGEKIGPAPRSVNFGLWWDGDLLRELLNDTRVEKWDYQAGQLSTLLEGKAFGAASCNGTKATPCLSADLLGDWREEVVWRTADNAALLIFSTTIPTTHRMATLMQDRAYRLGVARENVGYNQPPHPGFFLGEGMKGEAN</sequence>
<dbReference type="Pfam" id="PF21348">
    <property type="entry name" value="RGL11_C"/>
    <property type="match status" value="1"/>
</dbReference>
<dbReference type="PANTHER" id="PTHR43118:SF1">
    <property type="entry name" value="RHAMNOGALACTURONAN LYASE (EUROFUNG)"/>
    <property type="match status" value="1"/>
</dbReference>
<keyword evidence="4" id="KW-0456">Lyase</keyword>
<evidence type="ECO:0000313" key="4">
    <source>
        <dbReference type="EMBL" id="MBO2010083.1"/>
    </source>
</evidence>
<dbReference type="InterPro" id="IPR049366">
    <property type="entry name" value="RGL11_C"/>
</dbReference>
<dbReference type="CDD" id="cd10318">
    <property type="entry name" value="RGL11"/>
    <property type="match status" value="1"/>
</dbReference>
<accession>A0ABS3QGI0</accession>
<keyword evidence="5" id="KW-1185">Reference proteome</keyword>
<dbReference type="InterPro" id="IPR028994">
    <property type="entry name" value="Integrin_alpha_N"/>
</dbReference>
<feature type="domain" description="Rhamnogalacturonan I lyase beta-sheet" evidence="2">
    <location>
        <begin position="40"/>
        <end position="133"/>
    </location>
</feature>
<feature type="chain" id="PRO_5046581476" evidence="1">
    <location>
        <begin position="32"/>
        <end position="659"/>
    </location>
</feature>
<name>A0ABS3QGI0_9BACT</name>
<dbReference type="PANTHER" id="PTHR43118">
    <property type="entry name" value="RHAMNOGALACTURONAN LYASE (EUROFUNG)"/>
    <property type="match status" value="1"/>
</dbReference>
<dbReference type="SUPFAM" id="SSF69318">
    <property type="entry name" value="Integrin alpha N-terminal domain"/>
    <property type="match status" value="1"/>
</dbReference>
<dbReference type="Gene3D" id="2.60.40.10">
    <property type="entry name" value="Immunoglobulins"/>
    <property type="match status" value="1"/>
</dbReference>
<dbReference type="EMBL" id="JAGETZ010000005">
    <property type="protein sequence ID" value="MBO2010083.1"/>
    <property type="molecule type" value="Genomic_DNA"/>
</dbReference>
<evidence type="ECO:0000259" key="3">
    <source>
        <dbReference type="Pfam" id="PF21348"/>
    </source>
</evidence>
<dbReference type="Proteomes" id="UP000664369">
    <property type="component" value="Unassembled WGS sequence"/>
</dbReference>
<evidence type="ECO:0000259" key="2">
    <source>
        <dbReference type="Pfam" id="PF18370"/>
    </source>
</evidence>
<dbReference type="InterPro" id="IPR034641">
    <property type="entry name" value="RGL11"/>
</dbReference>
<gene>
    <name evidence="4" type="ORF">J4E00_13550</name>
</gene>
<proteinExistence type="predicted"/>
<evidence type="ECO:0000313" key="5">
    <source>
        <dbReference type="Proteomes" id="UP000664369"/>
    </source>
</evidence>
<feature type="domain" description="Rhamnogalacturonan lyase family 11 C-terminal" evidence="3">
    <location>
        <begin position="137"/>
        <end position="656"/>
    </location>
</feature>
<feature type="signal peptide" evidence="1">
    <location>
        <begin position="1"/>
        <end position="31"/>
    </location>
</feature>
<keyword evidence="1" id="KW-0732">Signal</keyword>